<evidence type="ECO:0000313" key="1">
    <source>
        <dbReference type="EMBL" id="GBM79920.1"/>
    </source>
</evidence>
<sequence>DEADPLSESLDELDAAENRMSLFGEEYR</sequence>
<evidence type="ECO:0000313" key="3">
    <source>
        <dbReference type="Proteomes" id="UP000499080"/>
    </source>
</evidence>
<organism evidence="1 3">
    <name type="scientific">Araneus ventricosus</name>
    <name type="common">Orbweaver spider</name>
    <name type="synonym">Epeira ventricosa</name>
    <dbReference type="NCBI Taxonomy" id="182803"/>
    <lineage>
        <taxon>Eukaryota</taxon>
        <taxon>Metazoa</taxon>
        <taxon>Ecdysozoa</taxon>
        <taxon>Arthropoda</taxon>
        <taxon>Chelicerata</taxon>
        <taxon>Arachnida</taxon>
        <taxon>Araneae</taxon>
        <taxon>Araneomorphae</taxon>
        <taxon>Entelegynae</taxon>
        <taxon>Araneoidea</taxon>
        <taxon>Araneidae</taxon>
        <taxon>Araneus</taxon>
    </lineage>
</organism>
<comment type="caution">
    <text evidence="1">The sequence shown here is derived from an EMBL/GenBank/DDBJ whole genome shotgun (WGS) entry which is preliminary data.</text>
</comment>
<accession>A0A4Y2IQI7</accession>
<dbReference type="AlphaFoldDB" id="A0A4Y2IQI7"/>
<dbReference type="Proteomes" id="UP000499080">
    <property type="component" value="Unassembled WGS sequence"/>
</dbReference>
<dbReference type="EMBL" id="BGPR01186948">
    <property type="protein sequence ID" value="GBM79920.1"/>
    <property type="molecule type" value="Genomic_DNA"/>
</dbReference>
<gene>
    <name evidence="1" type="ORF">AVEN_58824_1</name>
    <name evidence="2" type="ORF">AVEN_60678_1</name>
</gene>
<protein>
    <submittedName>
        <fullName evidence="1">Uncharacterized protein</fullName>
    </submittedName>
</protein>
<evidence type="ECO:0000313" key="2">
    <source>
        <dbReference type="EMBL" id="GBM79925.1"/>
    </source>
</evidence>
<proteinExistence type="predicted"/>
<reference evidence="1 3" key="1">
    <citation type="journal article" date="2019" name="Sci. Rep.">
        <title>Orb-weaving spider Araneus ventricosus genome elucidates the spidroin gene catalogue.</title>
        <authorList>
            <person name="Kono N."/>
            <person name="Nakamura H."/>
            <person name="Ohtoshi R."/>
            <person name="Moran D.A.P."/>
            <person name="Shinohara A."/>
            <person name="Yoshida Y."/>
            <person name="Fujiwara M."/>
            <person name="Mori M."/>
            <person name="Tomita M."/>
            <person name="Arakawa K."/>
        </authorList>
    </citation>
    <scope>NUCLEOTIDE SEQUENCE [LARGE SCALE GENOMIC DNA]</scope>
</reference>
<dbReference type="EMBL" id="BGPR01186949">
    <property type="protein sequence ID" value="GBM79925.1"/>
    <property type="molecule type" value="Genomic_DNA"/>
</dbReference>
<keyword evidence="3" id="KW-1185">Reference proteome</keyword>
<feature type="non-terminal residue" evidence="1">
    <location>
        <position position="1"/>
    </location>
</feature>
<name>A0A4Y2IQI7_ARAVE</name>